<dbReference type="SUPFAM" id="SSF53756">
    <property type="entry name" value="UDP-Glycosyltransferase/glycogen phosphorylase"/>
    <property type="match status" value="1"/>
</dbReference>
<evidence type="ECO:0000259" key="1">
    <source>
        <dbReference type="Pfam" id="PF00534"/>
    </source>
</evidence>
<dbReference type="Gene3D" id="3.40.50.2000">
    <property type="entry name" value="Glycogen Phosphorylase B"/>
    <property type="match status" value="2"/>
</dbReference>
<dbReference type="PANTHER" id="PTHR12526:SF630">
    <property type="entry name" value="GLYCOSYLTRANSFERASE"/>
    <property type="match status" value="1"/>
</dbReference>
<proteinExistence type="predicted"/>
<dbReference type="RefSeq" id="WP_098491390.1">
    <property type="nucleotide sequence ID" value="NZ_NUWN01000054.1"/>
</dbReference>
<protein>
    <submittedName>
        <fullName evidence="2">Glycosyl transferase</fullName>
    </submittedName>
</protein>
<dbReference type="CDD" id="cd03811">
    <property type="entry name" value="GT4_GT28_WabH-like"/>
    <property type="match status" value="1"/>
</dbReference>
<organism evidence="2 3">
    <name type="scientific">Bacillus cereus</name>
    <dbReference type="NCBI Taxonomy" id="1396"/>
    <lineage>
        <taxon>Bacteria</taxon>
        <taxon>Bacillati</taxon>
        <taxon>Bacillota</taxon>
        <taxon>Bacilli</taxon>
        <taxon>Bacillales</taxon>
        <taxon>Bacillaceae</taxon>
        <taxon>Bacillus</taxon>
        <taxon>Bacillus cereus group</taxon>
    </lineage>
</organism>
<gene>
    <name evidence="2" type="ORF">COI93_14530</name>
</gene>
<dbReference type="PANTHER" id="PTHR12526">
    <property type="entry name" value="GLYCOSYLTRANSFERASE"/>
    <property type="match status" value="1"/>
</dbReference>
<dbReference type="AlphaFoldDB" id="A0A2B0M2J0"/>
<dbReference type="GO" id="GO:0016757">
    <property type="term" value="F:glycosyltransferase activity"/>
    <property type="evidence" value="ECO:0007669"/>
    <property type="project" value="InterPro"/>
</dbReference>
<dbReference type="EMBL" id="NUWN01000054">
    <property type="protein sequence ID" value="PFK38367.1"/>
    <property type="molecule type" value="Genomic_DNA"/>
</dbReference>
<keyword evidence="2" id="KW-0808">Transferase</keyword>
<dbReference type="InterPro" id="IPR001296">
    <property type="entry name" value="Glyco_trans_1"/>
</dbReference>
<accession>A0A2B0M2J0</accession>
<evidence type="ECO:0000313" key="2">
    <source>
        <dbReference type="EMBL" id="PFK38367.1"/>
    </source>
</evidence>
<comment type="caution">
    <text evidence="2">The sequence shown here is derived from an EMBL/GenBank/DDBJ whole genome shotgun (WGS) entry which is preliminary data.</text>
</comment>
<evidence type="ECO:0000313" key="3">
    <source>
        <dbReference type="Proteomes" id="UP000242656"/>
    </source>
</evidence>
<sequence length="397" mass="46060">MKKNILFIMNNLNCGGAEKALISLLEVIDYSKYKVDLFLFKHEGIFINKLPKEVTVLPEPIKYKYFDMSIKKSVTELMKIGDFKTIFSRGVLGYLAKTETNGAVIEQKIWKYMSNSIGKINEEYDVAIGFQEKNPIYFCVDKVKAKKKIGWIHTDYNKLGIDYSKEKFYFSKLDHIVTVSEELVNILKENFPEYENKIGCIHNIVSSRMIRKMSLEKVDFKEENDRSISLISVGRLAKEKGLDISLEAFNILIKKGYDLTWYLIGEGNVREELERIIKEEKLEKRVKLLGVKENPYPYIKQADIYMQTSRYEGKSISIDEAKILTKPILITNFETANNHIRNNINGVIAEMTPMSVANHLELLIQEETLRSKFIDNLKKEEFGTEDQVDHLYRLING</sequence>
<name>A0A2B0M2J0_BACCE</name>
<reference evidence="2 3" key="1">
    <citation type="submission" date="2017-09" db="EMBL/GenBank/DDBJ databases">
        <title>Large-scale bioinformatics analysis of Bacillus genomes uncovers conserved roles of natural products in bacterial physiology.</title>
        <authorList>
            <consortium name="Agbiome Team Llc"/>
            <person name="Bleich R.M."/>
            <person name="Grubbs K.J."/>
            <person name="Santa Maria K.C."/>
            <person name="Allen S.E."/>
            <person name="Farag S."/>
            <person name="Shank E.A."/>
            <person name="Bowers A."/>
        </authorList>
    </citation>
    <scope>NUCLEOTIDE SEQUENCE [LARGE SCALE GENOMIC DNA]</scope>
    <source>
        <strain evidence="2 3">AFS083043</strain>
    </source>
</reference>
<feature type="domain" description="Glycosyl transferase family 1" evidence="1">
    <location>
        <begin position="221"/>
        <end position="379"/>
    </location>
</feature>
<dbReference type="Proteomes" id="UP000242656">
    <property type="component" value="Unassembled WGS sequence"/>
</dbReference>
<dbReference type="Pfam" id="PF00534">
    <property type="entry name" value="Glycos_transf_1"/>
    <property type="match status" value="1"/>
</dbReference>